<feature type="region of interest" description="Disordered" evidence="1">
    <location>
        <begin position="403"/>
        <end position="423"/>
    </location>
</feature>
<dbReference type="EMBL" id="KK116615">
    <property type="protein sequence ID" value="KFM68250.1"/>
    <property type="molecule type" value="Genomic_DNA"/>
</dbReference>
<keyword evidence="3" id="KW-1185">Reference proteome</keyword>
<accession>A0A087TT11</accession>
<feature type="region of interest" description="Disordered" evidence="1">
    <location>
        <begin position="899"/>
        <end position="935"/>
    </location>
</feature>
<dbReference type="Proteomes" id="UP000054359">
    <property type="component" value="Unassembled WGS sequence"/>
</dbReference>
<feature type="region of interest" description="Disordered" evidence="1">
    <location>
        <begin position="1"/>
        <end position="42"/>
    </location>
</feature>
<sequence>MELLQSNPEHFSEFREDTSNKFTPEVKSWDSTNSNRSTTEVTKDCWDDTDYEDKKSLWNEKKSTKASTLCTQKEKKAVSYGGAKTKYNAIIDTFGGWGLKDTNFRKSGTKSQKYDHKSDSHDAYKMEDDWDAEIINENKSSSEERKWSDHPKNYNIQNSKAIGNEFFKNETLDSKITKNNKTCEPYNSKLEDWDESGSEETEKQAFKESKVYEACELESSEWDTFENEKQKQDLKRKESYNTYQSKDSEWQSSKIDSYQLKDSEWDIAETDQPKVSEWDSSKIDTHQSKDSEWDNDETETQPLKEKSNFRVHNSNVNEWDIAESREVGKKCEGLHGKWDDTLGEGQYDTGILKEGEKIPSAEYIDRCNSFQNNILVENKISEHGDRTDISKTFYRHPFSKAKLKHEHNETTGKSVHISNNELRNNNVNDSSFSKSSNNFSVFDNFEQNISDTVTWDDQTSRLLPGMHNMNLEQNSSIISSKESLKAAKDISSIECVKSESFKGNESAFNLETVFLPSGNAVDYNKNFQKSDISSTNELICEHNSASDSFTSGMLNSPFKIPNTSQPSSFDLATTGTAPFLNPLGGYLMPLVGINPLLMQQMLLSNPFFVTQLQAMDVYYRSQGIPTTAYPCYPPHAQIPNMYHHMNNNSVNINSFAQNYTETAEESYAHVSSASHVVDCPIPPPTNNIQTQEKKSTNSGPPGICASLVLPVNELYKDDNSLAKLGFGGDTIIPPPKPPVSQTNVSISHTEVSCPNALNLKGSSLSSFGSKATNIVPNQRHQINDSLNENTFSSNLMSFKVPPSQENVPDHEVKSSISGSFGICGSDVRPIDEPVSGALQGASQLPNIISTSNNNEFRPCETQTSLESSKIEHVSWSDSENEDYALGKNKHWEEDTAEWRNESYPVQSMRDAIRYDHRKSTNRQPASQPSFSVKKR</sequence>
<gene>
    <name evidence="2" type="ORF">X975_12803</name>
</gene>
<protein>
    <submittedName>
        <fullName evidence="2">Uncharacterized protein</fullName>
    </submittedName>
</protein>
<evidence type="ECO:0000256" key="1">
    <source>
        <dbReference type="SAM" id="MobiDB-lite"/>
    </source>
</evidence>
<feature type="compositionally biased region" description="Polar residues" evidence="1">
    <location>
        <begin position="29"/>
        <end position="40"/>
    </location>
</feature>
<feature type="compositionally biased region" description="Basic and acidic residues" evidence="1">
    <location>
        <begin position="271"/>
        <end position="292"/>
    </location>
</feature>
<evidence type="ECO:0000313" key="2">
    <source>
        <dbReference type="EMBL" id="KFM68250.1"/>
    </source>
</evidence>
<feature type="compositionally biased region" description="Polar residues" evidence="1">
    <location>
        <begin position="921"/>
        <end position="935"/>
    </location>
</feature>
<feature type="compositionally biased region" description="Basic and acidic residues" evidence="1">
    <location>
        <begin position="10"/>
        <end position="19"/>
    </location>
</feature>
<proteinExistence type="predicted"/>
<evidence type="ECO:0000313" key="3">
    <source>
        <dbReference type="Proteomes" id="UP000054359"/>
    </source>
</evidence>
<feature type="compositionally biased region" description="Polar residues" evidence="1">
    <location>
        <begin position="411"/>
        <end position="423"/>
    </location>
</feature>
<feature type="region of interest" description="Disordered" evidence="1">
    <location>
        <begin position="222"/>
        <end position="307"/>
    </location>
</feature>
<dbReference type="AlphaFoldDB" id="A0A087TT11"/>
<reference evidence="2 3" key="1">
    <citation type="submission" date="2013-11" db="EMBL/GenBank/DDBJ databases">
        <title>Genome sequencing of Stegodyphus mimosarum.</title>
        <authorList>
            <person name="Bechsgaard J."/>
        </authorList>
    </citation>
    <scope>NUCLEOTIDE SEQUENCE [LARGE SCALE GENOMIC DNA]</scope>
</reference>
<feature type="compositionally biased region" description="Polar residues" evidence="1">
    <location>
        <begin position="240"/>
        <end position="256"/>
    </location>
</feature>
<feature type="compositionally biased region" description="Basic and acidic residues" evidence="1">
    <location>
        <begin position="200"/>
        <end position="209"/>
    </location>
</feature>
<feature type="non-terminal residue" evidence="2">
    <location>
        <position position="935"/>
    </location>
</feature>
<organism evidence="2 3">
    <name type="scientific">Stegodyphus mimosarum</name>
    <name type="common">African social velvet spider</name>
    <dbReference type="NCBI Taxonomy" id="407821"/>
    <lineage>
        <taxon>Eukaryota</taxon>
        <taxon>Metazoa</taxon>
        <taxon>Ecdysozoa</taxon>
        <taxon>Arthropoda</taxon>
        <taxon>Chelicerata</taxon>
        <taxon>Arachnida</taxon>
        <taxon>Araneae</taxon>
        <taxon>Araneomorphae</taxon>
        <taxon>Entelegynae</taxon>
        <taxon>Eresoidea</taxon>
        <taxon>Eresidae</taxon>
        <taxon>Stegodyphus</taxon>
    </lineage>
</organism>
<feature type="compositionally biased region" description="Basic and acidic residues" evidence="1">
    <location>
        <begin position="226"/>
        <end position="239"/>
    </location>
</feature>
<name>A0A087TT11_STEMI</name>
<feature type="region of interest" description="Disordered" evidence="1">
    <location>
        <begin position="178"/>
        <end position="209"/>
    </location>
</feature>